<evidence type="ECO:0000256" key="1">
    <source>
        <dbReference type="ARBA" id="ARBA00005536"/>
    </source>
</evidence>
<feature type="compositionally biased region" description="Low complexity" evidence="2">
    <location>
        <begin position="1552"/>
        <end position="1562"/>
    </location>
</feature>
<feature type="region of interest" description="Disordered" evidence="2">
    <location>
        <begin position="314"/>
        <end position="363"/>
    </location>
</feature>
<feature type="compositionally biased region" description="Basic and acidic residues" evidence="2">
    <location>
        <begin position="925"/>
        <end position="935"/>
    </location>
</feature>
<feature type="region of interest" description="Disordered" evidence="2">
    <location>
        <begin position="647"/>
        <end position="693"/>
    </location>
</feature>
<feature type="region of interest" description="Disordered" evidence="2">
    <location>
        <begin position="781"/>
        <end position="821"/>
    </location>
</feature>
<feature type="compositionally biased region" description="Polar residues" evidence="2">
    <location>
        <begin position="1170"/>
        <end position="1196"/>
    </location>
</feature>
<proteinExistence type="inferred from homology"/>
<feature type="compositionally biased region" description="Basic and acidic residues" evidence="2">
    <location>
        <begin position="1445"/>
        <end position="1467"/>
    </location>
</feature>
<feature type="region of interest" description="Disordered" evidence="2">
    <location>
        <begin position="714"/>
        <end position="755"/>
    </location>
</feature>
<dbReference type="PANTHER" id="PTHR12161:SF14">
    <property type="entry name" value="REGULATOR OF VPS4 ACTIVITY IN THE MVB PATHWAY PROTEIN"/>
    <property type="match status" value="1"/>
</dbReference>
<dbReference type="Gene3D" id="1.20.1260.60">
    <property type="entry name" value="Vacuolar protein sorting-associated protein Ist1"/>
    <property type="match status" value="1"/>
</dbReference>
<comment type="similarity">
    <text evidence="1">Belongs to the IST1 family.</text>
</comment>
<feature type="compositionally biased region" description="Pro residues" evidence="2">
    <location>
        <begin position="1143"/>
        <end position="1152"/>
    </location>
</feature>
<feature type="region of interest" description="Disordered" evidence="2">
    <location>
        <begin position="847"/>
        <end position="939"/>
    </location>
</feature>
<evidence type="ECO:0000256" key="2">
    <source>
        <dbReference type="SAM" id="MobiDB-lite"/>
    </source>
</evidence>
<organism evidence="3 4">
    <name type="scientific">Ceratopteris richardii</name>
    <name type="common">Triangle waterfern</name>
    <dbReference type="NCBI Taxonomy" id="49495"/>
    <lineage>
        <taxon>Eukaryota</taxon>
        <taxon>Viridiplantae</taxon>
        <taxon>Streptophyta</taxon>
        <taxon>Embryophyta</taxon>
        <taxon>Tracheophyta</taxon>
        <taxon>Polypodiopsida</taxon>
        <taxon>Polypodiidae</taxon>
        <taxon>Polypodiales</taxon>
        <taxon>Pteridineae</taxon>
        <taxon>Pteridaceae</taxon>
        <taxon>Parkerioideae</taxon>
        <taxon>Ceratopteris</taxon>
    </lineage>
</organism>
<sequence length="1595" mass="178835">MAIRSTFQPFLGFDSEECLSILKLIVARLTIAIERNRIKTRQSRGEIAQLLKRGKATYVYDTKVAYLINEENLLAACNLIKSYCQSIISNFSLIQTQSSCPFDLREPIASLIYAASKKISFPELTDLTKMFISKYDKEFQVSATLARPGSGVTQEIKELLSFDPPIHDMRVRLMKDICLQYNIEWQSEWTSMLAVNHQTLEHRNVKREREIIATQEPQTSFFAQAPLRTTPLHHSYEEEARDEMKGNAQCDPTLRYPTIWDEMKGNAQCDPTLRYGPYPQKQPPVVSSHGHFSILDFTEEVHTDQVDRFMENQDEMSDNGSDLFAATEDDDVSPSPNASNFLRNRSNRADPSNSNLSTEEANSDGEYCNADLLKTDIKGSRCSNRFPHPKHPADQNEEKYYSRNDCIEELLNDCQTKKSSEASHCWENTTSKHSQEVHEGIRSNPHADGDLPWKETLIRSAATSLESEFSDLLKSNEFASTAKAIAEEAARLAVLNYAKGYSGSDSFSERNKDANPVNIQDQSKAPKSISTGNDVNVMPKSTNKGRRHKNKDRTQILSEDQKVGCAPGSEDAFHHHILGREHYSTDNGSSKGKYNDDTSGSSNKQPNSSRITKQSKSHSQSDSYLDDVTEEHGLIQNEMMFRRERNQEPNTSPHNAGLKGKRSTAASATSGEETKSSVRQANTRNRESHEDSLLNEVTIGGKHYSKHMQPHIALENQDREHKGDGPGITTERQTRHSVKNSDSQNLTSGTQSTWHKHSERNDFSYFDEFKREDGLCQQKGMFPRERGQRSSTLPQNVDHEGCQGAHISSTSGREKRPMQAASTEIGDIYEDDMLKTVDELDKPYQTHIQPHQALNVDNGSDVKPEKPRRHSVRRRDSQNLASKTRITLQTHSEKNDADEFATLQDKEQRNEGSRRIQINRQKQPVMKENELKEESNLSVYDDDSELMSLYEPQTPIDDLLKRANSNRMSVNKKPNPHDFQEEDDDALLERSNLRPQPRNPTYYGRRDSWSGQKPSHQQKGPHQKTKSFHDEGNISERSPNHMRDPSAEYVSPFLRTIPCTKPNQYQQGEEEQHCDLPREEEIIYNSSNLHAYGRKAMPPEGETPIARPTSGLQMSQTPAEEAPPLGTPPETPLYRPSVATAPPTRPPPPIPAKKPSGTIASREPAMPSRGETSATTKPTIQSSVPKESLPQETPLGQPSVAATPPARPPPAIRVWKLPDAATPMKASSPSSKGHVKGPDLTFNRSSLPSKTGLPVPSQSPSKPEANAESWQRDTRTRQSGTPRPQALDPPASLPKREASSTEVSAEPRQRDARTRQTEPTSRETFHSLASLPRREASTTQATAEPRQRDTRTKQSEPASPQSFDPSASSPRREVSPTEANSEARQRDTRTRQSYATPEAFDPPASLSRREASSTQANAKPRQRDTHRRQSETTSPQAFDPSASLPRREASSTEAKTEPRQRDTRRGQSEPTIPQTFDPPASLPRREASSTQANAESRQRDTRTKQSEPAIPQAFDPSADSPRREALSSEAKAEPRRRDTRRAEPATSQAFDPPASSPARPAPEVIGRPAQGPCKFPHVDEIAANLEALRLQRMKK</sequence>
<feature type="compositionally biased region" description="Polar residues" evidence="2">
    <location>
        <begin position="585"/>
        <end position="623"/>
    </location>
</feature>
<dbReference type="OMA" id="GNAQCDP"/>
<feature type="compositionally biased region" description="Basic and acidic residues" evidence="2">
    <location>
        <begin position="1294"/>
        <end position="1325"/>
    </location>
</feature>
<evidence type="ECO:0000313" key="3">
    <source>
        <dbReference type="EMBL" id="KAH7405046.1"/>
    </source>
</evidence>
<dbReference type="InterPro" id="IPR005061">
    <property type="entry name" value="Ist1"/>
</dbReference>
<feature type="compositionally biased region" description="Basic and acidic residues" evidence="2">
    <location>
        <begin position="1496"/>
        <end position="1505"/>
    </location>
</feature>
<feature type="compositionally biased region" description="Polar residues" evidence="2">
    <location>
        <begin position="740"/>
        <end position="753"/>
    </location>
</feature>
<feature type="compositionally biased region" description="Basic and acidic residues" evidence="2">
    <location>
        <begin position="1520"/>
        <end position="1543"/>
    </location>
</feature>
<feature type="compositionally biased region" description="Polar residues" evidence="2">
    <location>
        <begin position="878"/>
        <end position="890"/>
    </location>
</feature>
<feature type="compositionally biased region" description="Polar residues" evidence="2">
    <location>
        <begin position="517"/>
        <end position="542"/>
    </location>
</feature>
<feature type="compositionally biased region" description="Polar residues" evidence="2">
    <location>
        <begin position="334"/>
        <end position="360"/>
    </location>
</feature>
<feature type="compositionally biased region" description="Basic and acidic residues" evidence="2">
    <location>
        <begin position="1027"/>
        <end position="1046"/>
    </location>
</feature>
<dbReference type="Pfam" id="PF03398">
    <property type="entry name" value="Ist1"/>
    <property type="match status" value="1"/>
</dbReference>
<dbReference type="OrthoDB" id="29853at2759"/>
<feature type="compositionally biased region" description="Polar residues" evidence="2">
    <location>
        <begin position="664"/>
        <end position="683"/>
    </location>
</feature>
<feature type="region of interest" description="Disordered" evidence="2">
    <location>
        <begin position="582"/>
        <end position="627"/>
    </location>
</feature>
<dbReference type="EMBL" id="CM035420">
    <property type="protein sequence ID" value="KAH7405046.1"/>
    <property type="molecule type" value="Genomic_DNA"/>
</dbReference>
<dbReference type="GO" id="GO:0015031">
    <property type="term" value="P:protein transport"/>
    <property type="evidence" value="ECO:0007669"/>
    <property type="project" value="InterPro"/>
</dbReference>
<feature type="compositionally biased region" description="Basic and acidic residues" evidence="2">
    <location>
        <begin position="1421"/>
        <end position="1430"/>
    </location>
</feature>
<feature type="compositionally biased region" description="Polar residues" evidence="2">
    <location>
        <begin position="1355"/>
        <end position="1369"/>
    </location>
</feature>
<accession>A0A8T2T597</accession>
<comment type="caution">
    <text evidence="3">The sequence shown here is derived from an EMBL/GenBank/DDBJ whole genome shotgun (WGS) entry which is preliminary data.</text>
</comment>
<keyword evidence="4" id="KW-1185">Reference proteome</keyword>
<dbReference type="Proteomes" id="UP000825935">
    <property type="component" value="Chromosome 15"/>
</dbReference>
<feature type="region of interest" description="Disordered" evidence="2">
    <location>
        <begin position="966"/>
        <end position="1046"/>
    </location>
</feature>
<reference evidence="3" key="1">
    <citation type="submission" date="2021-08" db="EMBL/GenBank/DDBJ databases">
        <title>WGS assembly of Ceratopteris richardii.</title>
        <authorList>
            <person name="Marchant D.B."/>
            <person name="Chen G."/>
            <person name="Jenkins J."/>
            <person name="Shu S."/>
            <person name="Leebens-Mack J."/>
            <person name="Grimwood J."/>
            <person name="Schmutz J."/>
            <person name="Soltis P."/>
            <person name="Soltis D."/>
            <person name="Chen Z.-H."/>
        </authorList>
    </citation>
    <scope>NUCLEOTIDE SEQUENCE</scope>
    <source>
        <strain evidence="3">Whitten #5841</strain>
        <tissue evidence="3">Leaf</tissue>
    </source>
</reference>
<dbReference type="InterPro" id="IPR042277">
    <property type="entry name" value="IST1-like"/>
</dbReference>
<protein>
    <submittedName>
        <fullName evidence="3">Uncharacterized protein</fullName>
    </submittedName>
</protein>
<feature type="region of interest" description="Disordered" evidence="2">
    <location>
        <begin position="1092"/>
        <end position="1573"/>
    </location>
</feature>
<feature type="compositionally biased region" description="Basic and acidic residues" evidence="2">
    <location>
        <begin position="1345"/>
        <end position="1354"/>
    </location>
</feature>
<evidence type="ECO:0000313" key="4">
    <source>
        <dbReference type="Proteomes" id="UP000825935"/>
    </source>
</evidence>
<feature type="compositionally biased region" description="Polar residues" evidence="2">
    <location>
        <begin position="1009"/>
        <end position="1018"/>
    </location>
</feature>
<gene>
    <name evidence="3" type="ORF">KP509_15G054700</name>
</gene>
<dbReference type="PANTHER" id="PTHR12161">
    <property type="entry name" value="IST1 FAMILY MEMBER"/>
    <property type="match status" value="1"/>
</dbReference>
<feature type="compositionally biased region" description="Basic and acidic residues" evidence="2">
    <location>
        <begin position="904"/>
        <end position="914"/>
    </location>
</feature>
<name>A0A8T2T597_CERRI</name>
<feature type="region of interest" description="Disordered" evidence="2">
    <location>
        <begin position="503"/>
        <end position="570"/>
    </location>
</feature>
<feature type="compositionally biased region" description="Basic and acidic residues" evidence="2">
    <location>
        <begin position="1370"/>
        <end position="1390"/>
    </location>
</feature>